<dbReference type="EMBL" id="BGZK01003062">
    <property type="protein sequence ID" value="GBP98085.1"/>
    <property type="molecule type" value="Genomic_DNA"/>
</dbReference>
<comment type="caution">
    <text evidence="2">The sequence shown here is derived from an EMBL/GenBank/DDBJ whole genome shotgun (WGS) entry which is preliminary data.</text>
</comment>
<proteinExistence type="predicted"/>
<feature type="compositionally biased region" description="Basic and acidic residues" evidence="1">
    <location>
        <begin position="27"/>
        <end position="44"/>
    </location>
</feature>
<gene>
    <name evidence="2" type="ORF">EVAR_100340_1</name>
</gene>
<accession>A0A4C2AGR0</accession>
<evidence type="ECO:0000313" key="2">
    <source>
        <dbReference type="EMBL" id="GBP98085.1"/>
    </source>
</evidence>
<sequence>MAVNGGGGPPSPLTTRDAGTKSKRKREPREKLKSNKAGAEREMAAARWRPRGGGHQAAGAARLAGGGCGRPRARRLDAARRRRALSADGGHGVA</sequence>
<organism evidence="2 3">
    <name type="scientific">Eumeta variegata</name>
    <name type="common">Bagworm moth</name>
    <name type="synonym">Eumeta japonica</name>
    <dbReference type="NCBI Taxonomy" id="151549"/>
    <lineage>
        <taxon>Eukaryota</taxon>
        <taxon>Metazoa</taxon>
        <taxon>Ecdysozoa</taxon>
        <taxon>Arthropoda</taxon>
        <taxon>Hexapoda</taxon>
        <taxon>Insecta</taxon>
        <taxon>Pterygota</taxon>
        <taxon>Neoptera</taxon>
        <taxon>Endopterygota</taxon>
        <taxon>Lepidoptera</taxon>
        <taxon>Glossata</taxon>
        <taxon>Ditrysia</taxon>
        <taxon>Tineoidea</taxon>
        <taxon>Psychidae</taxon>
        <taxon>Oiketicinae</taxon>
        <taxon>Eumeta</taxon>
    </lineage>
</organism>
<keyword evidence="3" id="KW-1185">Reference proteome</keyword>
<evidence type="ECO:0000313" key="3">
    <source>
        <dbReference type="Proteomes" id="UP000299102"/>
    </source>
</evidence>
<reference evidence="2 3" key="1">
    <citation type="journal article" date="2019" name="Commun. Biol.">
        <title>The bagworm genome reveals a unique fibroin gene that provides high tensile strength.</title>
        <authorList>
            <person name="Kono N."/>
            <person name="Nakamura H."/>
            <person name="Ohtoshi R."/>
            <person name="Tomita M."/>
            <person name="Numata K."/>
            <person name="Arakawa K."/>
        </authorList>
    </citation>
    <scope>NUCLEOTIDE SEQUENCE [LARGE SCALE GENOMIC DNA]</scope>
</reference>
<evidence type="ECO:0000256" key="1">
    <source>
        <dbReference type="SAM" id="MobiDB-lite"/>
    </source>
</evidence>
<feature type="region of interest" description="Disordered" evidence="1">
    <location>
        <begin position="1"/>
        <end position="94"/>
    </location>
</feature>
<dbReference type="Proteomes" id="UP000299102">
    <property type="component" value="Unassembled WGS sequence"/>
</dbReference>
<dbReference type="AlphaFoldDB" id="A0A4C2AGR0"/>
<protein>
    <submittedName>
        <fullName evidence="2">Uncharacterized protein</fullName>
    </submittedName>
</protein>
<name>A0A4C2AGR0_EUMVA</name>